<dbReference type="Proteomes" id="UP001634393">
    <property type="component" value="Unassembled WGS sequence"/>
</dbReference>
<protein>
    <submittedName>
        <fullName evidence="1">Uncharacterized protein</fullName>
    </submittedName>
</protein>
<dbReference type="Gene3D" id="2.40.50.140">
    <property type="entry name" value="Nucleic acid-binding proteins"/>
    <property type="match status" value="1"/>
</dbReference>
<dbReference type="InterPro" id="IPR012340">
    <property type="entry name" value="NA-bd_OB-fold"/>
</dbReference>
<name>A0ABD3RJB1_9LAMI</name>
<evidence type="ECO:0000313" key="1">
    <source>
        <dbReference type="EMBL" id="KAL3812978.1"/>
    </source>
</evidence>
<dbReference type="AlphaFoldDB" id="A0ABD3RJB1"/>
<comment type="caution">
    <text evidence="1">The sequence shown here is derived from an EMBL/GenBank/DDBJ whole genome shotgun (WGS) entry which is preliminary data.</text>
</comment>
<accession>A0ABD3RJB1</accession>
<reference evidence="1 2" key="1">
    <citation type="submission" date="2024-12" db="EMBL/GenBank/DDBJ databases">
        <title>The unique morphological basis and parallel evolutionary history of personate flowers in Penstemon.</title>
        <authorList>
            <person name="Depatie T.H."/>
            <person name="Wessinger C.A."/>
        </authorList>
    </citation>
    <scope>NUCLEOTIDE SEQUENCE [LARGE SCALE GENOMIC DNA]</scope>
    <source>
        <strain evidence="1">WTNN_2</strain>
        <tissue evidence="1">Leaf</tissue>
    </source>
</reference>
<gene>
    <name evidence="1" type="ORF">ACJIZ3_014246</name>
</gene>
<dbReference type="EMBL" id="JBJXBP010000008">
    <property type="protein sequence ID" value="KAL3812978.1"/>
    <property type="molecule type" value="Genomic_DNA"/>
</dbReference>
<sequence>MDLEQKVVSTIYGKDIKKIGDKLQLYKTYIISNATVNLQDTKYTIFGYPYQWTLKSFTKTRFHRERIIHPSILKFRFASLQGLTQYIGKKVLIGNNSIQLLTYCNT</sequence>
<evidence type="ECO:0000313" key="2">
    <source>
        <dbReference type="Proteomes" id="UP001634393"/>
    </source>
</evidence>
<proteinExistence type="predicted"/>
<keyword evidence="2" id="KW-1185">Reference proteome</keyword>
<organism evidence="1 2">
    <name type="scientific">Penstemon smallii</name>
    <dbReference type="NCBI Taxonomy" id="265156"/>
    <lineage>
        <taxon>Eukaryota</taxon>
        <taxon>Viridiplantae</taxon>
        <taxon>Streptophyta</taxon>
        <taxon>Embryophyta</taxon>
        <taxon>Tracheophyta</taxon>
        <taxon>Spermatophyta</taxon>
        <taxon>Magnoliopsida</taxon>
        <taxon>eudicotyledons</taxon>
        <taxon>Gunneridae</taxon>
        <taxon>Pentapetalae</taxon>
        <taxon>asterids</taxon>
        <taxon>lamiids</taxon>
        <taxon>Lamiales</taxon>
        <taxon>Plantaginaceae</taxon>
        <taxon>Cheloneae</taxon>
        <taxon>Penstemon</taxon>
    </lineage>
</organism>